<dbReference type="AlphaFoldDB" id="X1W1J1"/>
<dbReference type="EMBL" id="BARW01038334">
    <property type="protein sequence ID" value="GAJ22045.1"/>
    <property type="molecule type" value="Genomic_DNA"/>
</dbReference>
<sequence length="147" mass="14904">MKKLTVFIVFMALALLLTLSAAAVYAVPALPHAFYGSVTINGNAASPGTSVEARGDGVMTGIEGNPITVTESGQYGGPGGFDPKLAVQGDILGGATIYFYVNGVSTGETYLFESGETTSLPLSVTIAAPPAPPAPGAEPPYEPIVVE</sequence>
<evidence type="ECO:0000313" key="1">
    <source>
        <dbReference type="EMBL" id="GAJ22045.1"/>
    </source>
</evidence>
<proteinExistence type="predicted"/>
<feature type="non-terminal residue" evidence="1">
    <location>
        <position position="147"/>
    </location>
</feature>
<name>X1W1J1_9ZZZZ</name>
<comment type="caution">
    <text evidence="1">The sequence shown here is derived from an EMBL/GenBank/DDBJ whole genome shotgun (WGS) entry which is preliminary data.</text>
</comment>
<gene>
    <name evidence="1" type="ORF">S12H4_58872</name>
</gene>
<protein>
    <submittedName>
        <fullName evidence="1">Uncharacterized protein</fullName>
    </submittedName>
</protein>
<accession>X1W1J1</accession>
<organism evidence="1">
    <name type="scientific">marine sediment metagenome</name>
    <dbReference type="NCBI Taxonomy" id="412755"/>
    <lineage>
        <taxon>unclassified sequences</taxon>
        <taxon>metagenomes</taxon>
        <taxon>ecological metagenomes</taxon>
    </lineage>
</organism>
<reference evidence="1" key="1">
    <citation type="journal article" date="2014" name="Front. Microbiol.">
        <title>High frequency of phylogenetically diverse reductive dehalogenase-homologous genes in deep subseafloor sedimentary metagenomes.</title>
        <authorList>
            <person name="Kawai M."/>
            <person name="Futagami T."/>
            <person name="Toyoda A."/>
            <person name="Takaki Y."/>
            <person name="Nishi S."/>
            <person name="Hori S."/>
            <person name="Arai W."/>
            <person name="Tsubouchi T."/>
            <person name="Morono Y."/>
            <person name="Uchiyama I."/>
            <person name="Ito T."/>
            <person name="Fujiyama A."/>
            <person name="Inagaki F."/>
            <person name="Takami H."/>
        </authorList>
    </citation>
    <scope>NUCLEOTIDE SEQUENCE</scope>
    <source>
        <strain evidence="1">Expedition CK06-06</strain>
    </source>
</reference>